<gene>
    <name evidence="2" type="ORF">GIB67_002520</name>
</gene>
<comment type="caution">
    <text evidence="2">The sequence shown here is derived from an EMBL/GenBank/DDBJ whole genome shotgun (WGS) entry which is preliminary data.</text>
</comment>
<dbReference type="Proteomes" id="UP000541444">
    <property type="component" value="Unassembled WGS sequence"/>
</dbReference>
<feature type="region of interest" description="Disordered" evidence="1">
    <location>
        <begin position="222"/>
        <end position="256"/>
    </location>
</feature>
<proteinExistence type="predicted"/>
<dbReference type="EMBL" id="JACGCM010000973">
    <property type="protein sequence ID" value="KAF6163515.1"/>
    <property type="molecule type" value="Genomic_DNA"/>
</dbReference>
<accession>A0A7J7N8N8</accession>
<evidence type="ECO:0000313" key="3">
    <source>
        <dbReference type="Proteomes" id="UP000541444"/>
    </source>
</evidence>
<evidence type="ECO:0000256" key="1">
    <source>
        <dbReference type="SAM" id="MobiDB-lite"/>
    </source>
</evidence>
<protein>
    <submittedName>
        <fullName evidence="2">Uncharacterized protein</fullName>
    </submittedName>
</protein>
<name>A0A7J7N8N8_9MAGN</name>
<feature type="region of interest" description="Disordered" evidence="1">
    <location>
        <begin position="90"/>
        <end position="112"/>
    </location>
</feature>
<feature type="non-terminal residue" evidence="2">
    <location>
        <position position="1"/>
    </location>
</feature>
<evidence type="ECO:0000313" key="2">
    <source>
        <dbReference type="EMBL" id="KAF6163515.1"/>
    </source>
</evidence>
<sequence length="381" mass="42646">YQIEAPAIGVAPAIGAPVIGSSSSATEIGAIVIRVCSQLAEHGKILLKLDDHGKMFHNHGKMLEQISMSTVGDNTLPLRDNPLLGQYQFSTPEKTAKHKQEGGNEKEDGKRKKVEPIIKKGLKKEAFTDDQFDHVPLIQLKTLIPKILKKGLANRVPRKRRVEFLELENIQSTAKNLLQQVALGDGLEAVNDLMVDDDVEVGREVNFKAISSEYSGDLLEWKKGDEKDSNEKNDVEEKVKFEEEQPQVAEEEDSEPPTVVVYYNNKKYETMVVAEVAKTDIVFFNQEEVVGEASQASVNQTTIIYVEEQTLEASVDQTTTVSVEEQTIVVAQAEELILMELKVDVTLKKRHALTDEEINERAFKMTCQMNQLHAHLDELLP</sequence>
<keyword evidence="3" id="KW-1185">Reference proteome</keyword>
<feature type="compositionally biased region" description="Basic and acidic residues" evidence="1">
    <location>
        <begin position="94"/>
        <end position="112"/>
    </location>
</feature>
<dbReference type="AlphaFoldDB" id="A0A7J7N8N8"/>
<organism evidence="2 3">
    <name type="scientific">Kingdonia uniflora</name>
    <dbReference type="NCBI Taxonomy" id="39325"/>
    <lineage>
        <taxon>Eukaryota</taxon>
        <taxon>Viridiplantae</taxon>
        <taxon>Streptophyta</taxon>
        <taxon>Embryophyta</taxon>
        <taxon>Tracheophyta</taxon>
        <taxon>Spermatophyta</taxon>
        <taxon>Magnoliopsida</taxon>
        <taxon>Ranunculales</taxon>
        <taxon>Circaeasteraceae</taxon>
        <taxon>Kingdonia</taxon>
    </lineage>
</organism>
<reference evidence="2 3" key="1">
    <citation type="journal article" date="2020" name="IScience">
        <title>Genome Sequencing of the Endangered Kingdonia uniflora (Circaeasteraceae, Ranunculales) Reveals Potential Mechanisms of Evolutionary Specialization.</title>
        <authorList>
            <person name="Sun Y."/>
            <person name="Deng T."/>
            <person name="Zhang A."/>
            <person name="Moore M.J."/>
            <person name="Landis J.B."/>
            <person name="Lin N."/>
            <person name="Zhang H."/>
            <person name="Zhang X."/>
            <person name="Huang J."/>
            <person name="Zhang X."/>
            <person name="Sun H."/>
            <person name="Wang H."/>
        </authorList>
    </citation>
    <scope>NUCLEOTIDE SEQUENCE [LARGE SCALE GENOMIC DNA]</scope>
    <source>
        <strain evidence="2">TB1705</strain>
        <tissue evidence="2">Leaf</tissue>
    </source>
</reference>
<feature type="compositionally biased region" description="Basic and acidic residues" evidence="1">
    <location>
        <begin position="222"/>
        <end position="243"/>
    </location>
</feature>